<dbReference type="EMBL" id="CAKMRJ010000002">
    <property type="protein sequence ID" value="CAH1417346.1"/>
    <property type="molecule type" value="Genomic_DNA"/>
</dbReference>
<evidence type="ECO:0008006" key="3">
    <source>
        <dbReference type="Google" id="ProtNLM"/>
    </source>
</evidence>
<name>A0AAU9LVR8_9ASTR</name>
<sequence length="172" mass="19085">MRPRLYIWNHYSIVLHSINIYTIQSIKMQASIYLPSTSFLSLPSTKASSFSQTLLYTTTLTRRQICQTSSSLSNSIKAAPSDNNSQFDYSSMASSVFPAEACETLGGDACDVEMFPETKIKQQPNPKIDPPTSEQVDREYLEYSSTNTVFIAEACDDLGGEFCDPAYQSGVN</sequence>
<proteinExistence type="predicted"/>
<comment type="caution">
    <text evidence="1">The sequence shown here is derived from an EMBL/GenBank/DDBJ whole genome shotgun (WGS) entry which is preliminary data.</text>
</comment>
<protein>
    <recommendedName>
        <fullName evidence="3">Light-regulated protein</fullName>
    </recommendedName>
</protein>
<gene>
    <name evidence="1" type="ORF">LVIROSA_LOCUS5036</name>
</gene>
<dbReference type="Pfam" id="PF07207">
    <property type="entry name" value="Lir1"/>
    <property type="match status" value="1"/>
</dbReference>
<dbReference type="PANTHER" id="PTHR36762">
    <property type="entry name" value="LIGHT-REGULATED PROTEIN 1, CHLOROPLASTIC"/>
    <property type="match status" value="1"/>
</dbReference>
<reference evidence="1 2" key="1">
    <citation type="submission" date="2022-01" db="EMBL/GenBank/DDBJ databases">
        <authorList>
            <person name="Xiong W."/>
            <person name="Schranz E."/>
        </authorList>
    </citation>
    <scope>NUCLEOTIDE SEQUENCE [LARGE SCALE GENOMIC DNA]</scope>
</reference>
<dbReference type="PANTHER" id="PTHR36762:SF2">
    <property type="entry name" value="LIGHT-REGULATED PROTEIN 1, CHLOROPLASTIC"/>
    <property type="match status" value="1"/>
</dbReference>
<dbReference type="Proteomes" id="UP001157418">
    <property type="component" value="Unassembled WGS sequence"/>
</dbReference>
<dbReference type="AlphaFoldDB" id="A0AAU9LVR8"/>
<keyword evidence="2" id="KW-1185">Reference proteome</keyword>
<evidence type="ECO:0000313" key="2">
    <source>
        <dbReference type="Proteomes" id="UP001157418"/>
    </source>
</evidence>
<dbReference type="GO" id="GO:0009507">
    <property type="term" value="C:chloroplast"/>
    <property type="evidence" value="ECO:0007669"/>
    <property type="project" value="InterPro"/>
</dbReference>
<evidence type="ECO:0000313" key="1">
    <source>
        <dbReference type="EMBL" id="CAH1417346.1"/>
    </source>
</evidence>
<organism evidence="1 2">
    <name type="scientific">Lactuca virosa</name>
    <dbReference type="NCBI Taxonomy" id="75947"/>
    <lineage>
        <taxon>Eukaryota</taxon>
        <taxon>Viridiplantae</taxon>
        <taxon>Streptophyta</taxon>
        <taxon>Embryophyta</taxon>
        <taxon>Tracheophyta</taxon>
        <taxon>Spermatophyta</taxon>
        <taxon>Magnoliopsida</taxon>
        <taxon>eudicotyledons</taxon>
        <taxon>Gunneridae</taxon>
        <taxon>Pentapetalae</taxon>
        <taxon>asterids</taxon>
        <taxon>campanulids</taxon>
        <taxon>Asterales</taxon>
        <taxon>Asteraceae</taxon>
        <taxon>Cichorioideae</taxon>
        <taxon>Cichorieae</taxon>
        <taxon>Lactucinae</taxon>
        <taxon>Lactuca</taxon>
    </lineage>
</organism>
<accession>A0AAU9LVR8</accession>
<dbReference type="InterPro" id="IPR009856">
    <property type="entry name" value="Lir1"/>
</dbReference>